<gene>
    <name evidence="11" type="ORF">INT44_002171</name>
</gene>
<feature type="domain" description="DUF1899" evidence="10">
    <location>
        <begin position="4"/>
        <end position="69"/>
    </location>
</feature>
<dbReference type="PANTHER" id="PTHR10856">
    <property type="entry name" value="CORONIN"/>
    <property type="match status" value="1"/>
</dbReference>
<dbReference type="SMART" id="SM01167">
    <property type="entry name" value="DUF1900"/>
    <property type="match status" value="2"/>
</dbReference>
<dbReference type="InterPro" id="IPR015505">
    <property type="entry name" value="Coronin"/>
</dbReference>
<keyword evidence="6" id="KW-0009">Actin-binding</keyword>
<keyword evidence="5 8" id="KW-0677">Repeat</keyword>
<feature type="compositionally biased region" description="Basic and acidic residues" evidence="9">
    <location>
        <begin position="985"/>
        <end position="997"/>
    </location>
</feature>
<keyword evidence="12" id="KW-1185">Reference proteome</keyword>
<evidence type="ECO:0000256" key="6">
    <source>
        <dbReference type="ARBA" id="ARBA00023203"/>
    </source>
</evidence>
<dbReference type="Pfam" id="PF00400">
    <property type="entry name" value="WD40"/>
    <property type="match status" value="2"/>
</dbReference>
<dbReference type="PROSITE" id="PS00678">
    <property type="entry name" value="WD_REPEATS_1"/>
    <property type="match status" value="1"/>
</dbReference>
<evidence type="ECO:0000256" key="7">
    <source>
        <dbReference type="PROSITE-ProRule" id="PRU00221"/>
    </source>
</evidence>
<feature type="compositionally biased region" description="Acidic residues" evidence="9">
    <location>
        <begin position="998"/>
        <end position="1013"/>
    </location>
</feature>
<dbReference type="Gene3D" id="2.130.10.10">
    <property type="entry name" value="YVTN repeat-like/Quinoprotein amine dehydrogenase"/>
    <property type="match status" value="2"/>
</dbReference>
<dbReference type="PROSITE" id="PS50294">
    <property type="entry name" value="WD_REPEATS_REGION"/>
    <property type="match status" value="1"/>
</dbReference>
<dbReference type="InterPro" id="IPR015048">
    <property type="entry name" value="DUF1899"/>
</dbReference>
<feature type="region of interest" description="Disordered" evidence="9">
    <location>
        <begin position="406"/>
        <end position="516"/>
    </location>
</feature>
<sequence length="1013" mass="109765">MSKRFQNTSKFRNVVGRIAKTEEWYSDLQISTSTLSDNANLIQANQKWLAVKWSGNGGTLGILPLAKPGKYVPSEGAGMLHAHGAGVTDWTFSDFNQDILATGAEDGTVKVWKLPEEGITAGEQASTLATLNVKSPRANSLKFHPTAENVLTTLGNNRKEVLIWDIGKEAPALTVESESLVHSFSWKGDGSLLATTGKDIVQVWDPRAEKAATQTGKGHEGIKGSRSVWLGSSNFILSTGLNKHVAKVRYRQYALWDARDLSKPIKMSSFDSSTGQLIPLYDEDTETVYVIGRGDSTIRSFQLSDLQSEPTIAENMACGTNNSLFGACLLPKLSLNVMKAEVARVMTLTSNAIVPVSFEVPRKQYLDFHYELFPDTKGNVPALSASAWLNNENGLVQTVSLDPSKRQALAKSSDTKVSPSQPIADPIKEKSPMPVAAAEQSSPAASVSDKNDAISETPIKADSIKSSSNTSSPAPIETSPTEPTSTPPQQTPEATKTASSPPPAAKQPTEVASPTKVLPKYGAASVSPYKYIAGKPYHPSEHFHDLRGLSSDKSGSTNLIQASSKFIAVPIAGPGGRIGIISASKPGRLPTKVPSLQCGSSVVDFKFDPFNPNILVTASDDNKLRVWNIPDEGISEDVSEPAAVLSCKFGLYSLSIQCSNGLTFNHMIAAKAMDKVVVLAFNPVAQDVLLTISSDRNNAGIRVWDLNNKTEKHHFEHGDVVFDAVWSTDGQQVATISKSKKIRIFDAVHDFKLVAEGPGHQSIRPAKLLWLGDMNMIASVGFGLGSSREVLVYKLDDLAKGPCFKKNIDTSPSVMSAYFDPDCGVLYVAGRGDRIIHTFELEESSLTALAKFESGTLQQGFAFLPKKHCNVKAIEIAKFYRLTATSIETVGIKVPRARPEFFQDDIFCPTKDVESPAQSADSWFAGETKPSQYINLQPDGSVPLSEAPALPQTNAKKKFAIGKREASDDEKRKDLMQKMFASAKGVDEQAERDKAPVVEDEEKEVADDEWVRT</sequence>
<feature type="compositionally biased region" description="Low complexity" evidence="9">
    <location>
        <begin position="470"/>
        <end position="484"/>
    </location>
</feature>
<evidence type="ECO:0000256" key="2">
    <source>
        <dbReference type="ARBA" id="ARBA00009482"/>
    </source>
</evidence>
<feature type="compositionally biased region" description="Basic and acidic residues" evidence="9">
    <location>
        <begin position="962"/>
        <end position="976"/>
    </location>
</feature>
<organism evidence="11 12">
    <name type="scientific">Umbelopsis vinacea</name>
    <dbReference type="NCBI Taxonomy" id="44442"/>
    <lineage>
        <taxon>Eukaryota</taxon>
        <taxon>Fungi</taxon>
        <taxon>Fungi incertae sedis</taxon>
        <taxon>Mucoromycota</taxon>
        <taxon>Mucoromycotina</taxon>
        <taxon>Umbelopsidomycetes</taxon>
        <taxon>Umbelopsidales</taxon>
        <taxon>Umbelopsidaceae</taxon>
        <taxon>Umbelopsis</taxon>
    </lineage>
</organism>
<feature type="region of interest" description="Disordered" evidence="9">
    <location>
        <begin position="946"/>
        <end position="1013"/>
    </location>
</feature>
<dbReference type="AlphaFoldDB" id="A0A8H7Q4H7"/>
<feature type="domain" description="DUF1899" evidence="10">
    <location>
        <begin position="523"/>
        <end position="587"/>
    </location>
</feature>
<evidence type="ECO:0000256" key="8">
    <source>
        <dbReference type="RuleBase" id="RU280818"/>
    </source>
</evidence>
<evidence type="ECO:0000256" key="1">
    <source>
        <dbReference type="ARBA" id="ARBA00004496"/>
    </source>
</evidence>
<evidence type="ECO:0000256" key="3">
    <source>
        <dbReference type="ARBA" id="ARBA00022490"/>
    </source>
</evidence>
<feature type="repeat" description="WD" evidence="7">
    <location>
        <begin position="610"/>
        <end position="629"/>
    </location>
</feature>
<dbReference type="EMBL" id="JAEPRA010000005">
    <property type="protein sequence ID" value="KAG2185380.1"/>
    <property type="molecule type" value="Genomic_DNA"/>
</dbReference>
<accession>A0A8H7Q4H7</accession>
<proteinExistence type="inferred from homology"/>
<feature type="compositionally biased region" description="Polar residues" evidence="9">
    <location>
        <begin position="410"/>
        <end position="421"/>
    </location>
</feature>
<dbReference type="Pfam" id="PF16300">
    <property type="entry name" value="WD40_4"/>
    <property type="match status" value="2"/>
</dbReference>
<dbReference type="GO" id="GO:0051015">
    <property type="term" value="F:actin filament binding"/>
    <property type="evidence" value="ECO:0007669"/>
    <property type="project" value="TreeGrafter"/>
</dbReference>
<dbReference type="Proteomes" id="UP000612746">
    <property type="component" value="Unassembled WGS sequence"/>
</dbReference>
<dbReference type="SUPFAM" id="SSF50998">
    <property type="entry name" value="Quinoprotein alcohol dehydrogenase-like"/>
    <property type="match status" value="1"/>
</dbReference>
<reference evidence="11" key="1">
    <citation type="submission" date="2020-12" db="EMBL/GenBank/DDBJ databases">
        <title>Metabolic potential, ecology and presence of endohyphal bacteria is reflected in genomic diversity of Mucoromycotina.</title>
        <authorList>
            <person name="Muszewska A."/>
            <person name="Okrasinska A."/>
            <person name="Steczkiewicz K."/>
            <person name="Drgas O."/>
            <person name="Orlowska M."/>
            <person name="Perlinska-Lenart U."/>
            <person name="Aleksandrzak-Piekarczyk T."/>
            <person name="Szatraj K."/>
            <person name="Zielenkiewicz U."/>
            <person name="Pilsyk S."/>
            <person name="Malc E."/>
            <person name="Mieczkowski P."/>
            <person name="Kruszewska J.S."/>
            <person name="Biernat P."/>
            <person name="Pawlowska J."/>
        </authorList>
    </citation>
    <scope>NUCLEOTIDE SEQUENCE</scope>
    <source>
        <strain evidence="11">WA0000051536</strain>
    </source>
</reference>
<dbReference type="Pfam" id="PF08953">
    <property type="entry name" value="DUF1899"/>
    <property type="match status" value="2"/>
</dbReference>
<keyword evidence="4 7" id="KW-0853">WD repeat</keyword>
<dbReference type="SMART" id="SM01166">
    <property type="entry name" value="DUF1899"/>
    <property type="match status" value="2"/>
</dbReference>
<evidence type="ECO:0000313" key="11">
    <source>
        <dbReference type="EMBL" id="KAG2185380.1"/>
    </source>
</evidence>
<feature type="repeat" description="WD" evidence="7">
    <location>
        <begin position="80"/>
        <end position="114"/>
    </location>
</feature>
<dbReference type="PROSITE" id="PS50082">
    <property type="entry name" value="WD_REPEATS_2"/>
    <property type="match status" value="2"/>
</dbReference>
<evidence type="ECO:0000259" key="10">
    <source>
        <dbReference type="SMART" id="SM01166"/>
    </source>
</evidence>
<comment type="similarity">
    <text evidence="2 8">Belongs to the WD repeat coronin family.</text>
</comment>
<dbReference type="InterPro" id="IPR019775">
    <property type="entry name" value="WD40_repeat_CS"/>
</dbReference>
<dbReference type="SMART" id="SM00320">
    <property type="entry name" value="WD40"/>
    <property type="match status" value="7"/>
</dbReference>
<dbReference type="GO" id="GO:0007015">
    <property type="term" value="P:actin filament organization"/>
    <property type="evidence" value="ECO:0007669"/>
    <property type="project" value="TreeGrafter"/>
</dbReference>
<evidence type="ECO:0000256" key="5">
    <source>
        <dbReference type="ARBA" id="ARBA00022737"/>
    </source>
</evidence>
<evidence type="ECO:0000313" key="12">
    <source>
        <dbReference type="Proteomes" id="UP000612746"/>
    </source>
</evidence>
<dbReference type="PANTHER" id="PTHR10856:SF20">
    <property type="entry name" value="CORONIN-7"/>
    <property type="match status" value="1"/>
</dbReference>
<dbReference type="InterPro" id="IPR011047">
    <property type="entry name" value="Quinoprotein_ADH-like_sf"/>
</dbReference>
<name>A0A8H7Q4H7_9FUNG</name>
<protein>
    <recommendedName>
        <fullName evidence="8">Coronin</fullName>
    </recommendedName>
</protein>
<evidence type="ECO:0000256" key="4">
    <source>
        <dbReference type="ARBA" id="ARBA00022574"/>
    </source>
</evidence>
<dbReference type="InterPro" id="IPR015943">
    <property type="entry name" value="WD40/YVTN_repeat-like_dom_sf"/>
</dbReference>
<comment type="caution">
    <text evidence="11">The sequence shown here is derived from an EMBL/GenBank/DDBJ whole genome shotgun (WGS) entry which is preliminary data.</text>
</comment>
<evidence type="ECO:0000256" key="9">
    <source>
        <dbReference type="SAM" id="MobiDB-lite"/>
    </source>
</evidence>
<comment type="subcellular location">
    <subcellularLocation>
        <location evidence="1">Cytoplasm</location>
    </subcellularLocation>
</comment>
<keyword evidence="3" id="KW-0963">Cytoplasm</keyword>
<dbReference type="OrthoDB" id="347435at2759"/>
<dbReference type="InterPro" id="IPR001680">
    <property type="entry name" value="WD40_rpt"/>
</dbReference>